<keyword evidence="8" id="KW-1185">Reference proteome</keyword>
<evidence type="ECO:0000256" key="3">
    <source>
        <dbReference type="ARBA" id="ARBA00022692"/>
    </source>
</evidence>
<feature type="transmembrane region" description="Helical" evidence="6">
    <location>
        <begin position="59"/>
        <end position="81"/>
    </location>
</feature>
<evidence type="ECO:0000256" key="5">
    <source>
        <dbReference type="ARBA" id="ARBA00023136"/>
    </source>
</evidence>
<reference evidence="7" key="1">
    <citation type="submission" date="2021-01" db="UniProtKB">
        <authorList>
            <consortium name="EnsemblPlants"/>
        </authorList>
    </citation>
    <scope>IDENTIFICATION</scope>
</reference>
<dbReference type="Proteomes" id="UP000594263">
    <property type="component" value="Unplaced"/>
</dbReference>
<dbReference type="AlphaFoldDB" id="A0A7N0TKK4"/>
<proteinExistence type="inferred from homology"/>
<dbReference type="PANTHER" id="PTHR47830:SF2">
    <property type="entry name" value="PROTEIN, PUTATIVE-RELATED"/>
    <property type="match status" value="1"/>
</dbReference>
<protein>
    <submittedName>
        <fullName evidence="7">Uncharacterized protein</fullName>
    </submittedName>
</protein>
<name>A0A7N0TKK4_KALFE</name>
<evidence type="ECO:0000313" key="8">
    <source>
        <dbReference type="Proteomes" id="UP000594263"/>
    </source>
</evidence>
<evidence type="ECO:0000256" key="4">
    <source>
        <dbReference type="ARBA" id="ARBA00022989"/>
    </source>
</evidence>
<dbReference type="PANTHER" id="PTHR47830">
    <property type="entry name" value="OS11G0534100 PROTEIN"/>
    <property type="match status" value="1"/>
</dbReference>
<accession>A0A7N0TKK4</accession>
<evidence type="ECO:0000256" key="2">
    <source>
        <dbReference type="ARBA" id="ARBA00006948"/>
    </source>
</evidence>
<feature type="transmembrane region" description="Helical" evidence="6">
    <location>
        <begin position="118"/>
        <end position="136"/>
    </location>
</feature>
<feature type="transmembrane region" description="Helical" evidence="6">
    <location>
        <begin position="148"/>
        <end position="176"/>
    </location>
</feature>
<evidence type="ECO:0000313" key="7">
    <source>
        <dbReference type="EnsemblPlants" id="Kaladp0039s0338.1.v1.1.CDS.1"/>
    </source>
</evidence>
<feature type="transmembrane region" description="Helical" evidence="6">
    <location>
        <begin position="229"/>
        <end position="253"/>
    </location>
</feature>
<evidence type="ECO:0000256" key="1">
    <source>
        <dbReference type="ARBA" id="ARBA00004141"/>
    </source>
</evidence>
<dbReference type="Pfam" id="PF04819">
    <property type="entry name" value="DUF716"/>
    <property type="match status" value="1"/>
</dbReference>
<dbReference type="EnsemblPlants" id="Kaladp0039s0338.1.v1.1">
    <property type="protein sequence ID" value="Kaladp0039s0338.1.v1.1.CDS.1"/>
    <property type="gene ID" value="Kaladp0039s0338.v1.1"/>
</dbReference>
<dbReference type="Gramene" id="Kaladp0039s0338.1.v1.1">
    <property type="protein sequence ID" value="Kaladp0039s0338.1.v1.1.CDS.1"/>
    <property type="gene ID" value="Kaladp0039s0338.v1.1"/>
</dbReference>
<sequence length="278" mass="30945">MASSLASHLCAFIFFFPVGVRRLHSFFSFYLNNSPSSSFRSKVWYSSSSTSTIIRNLDLYILLIALPIASFSDLYLFFSILPHRIPFLHHYALLTFFWLLLLLLLLHDSLLLLPLPDTFLFLFAATAFLLDFYLVVDNDHDGDLVSSVAYHLSASLSLLCGASCVFLSVCPCSFLADFALSTGLVFKGVWILQVGFNLYSDAFTFMGCKKNIEGRVKCDLQEDTLRAITLINLLFVSHAIGIVFGSFALFGFLSCTRAVTRIPNVATGPLLEALNNPI</sequence>
<dbReference type="OMA" id="FSGHPTY"/>
<keyword evidence="5 6" id="KW-0472">Membrane</keyword>
<keyword evidence="4 6" id="KW-1133">Transmembrane helix</keyword>
<organism evidence="7 8">
    <name type="scientific">Kalanchoe fedtschenkoi</name>
    <name type="common">Lavender scallops</name>
    <name type="synonym">South American air plant</name>
    <dbReference type="NCBI Taxonomy" id="63787"/>
    <lineage>
        <taxon>Eukaryota</taxon>
        <taxon>Viridiplantae</taxon>
        <taxon>Streptophyta</taxon>
        <taxon>Embryophyta</taxon>
        <taxon>Tracheophyta</taxon>
        <taxon>Spermatophyta</taxon>
        <taxon>Magnoliopsida</taxon>
        <taxon>eudicotyledons</taxon>
        <taxon>Gunneridae</taxon>
        <taxon>Pentapetalae</taxon>
        <taxon>Saxifragales</taxon>
        <taxon>Crassulaceae</taxon>
        <taxon>Kalanchoe</taxon>
    </lineage>
</organism>
<dbReference type="InterPro" id="IPR006904">
    <property type="entry name" value="DUF716"/>
</dbReference>
<feature type="transmembrane region" description="Helical" evidence="6">
    <location>
        <begin position="88"/>
        <end position="106"/>
    </location>
</feature>
<keyword evidence="3 6" id="KW-0812">Transmembrane</keyword>
<comment type="subcellular location">
    <subcellularLocation>
        <location evidence="1">Membrane</location>
        <topology evidence="1">Multi-pass membrane protein</topology>
    </subcellularLocation>
</comment>
<evidence type="ECO:0000256" key="6">
    <source>
        <dbReference type="SAM" id="Phobius"/>
    </source>
</evidence>
<comment type="similarity">
    <text evidence="2">Belongs to the TMEM45 family.</text>
</comment>
<dbReference type="GO" id="GO:0016020">
    <property type="term" value="C:membrane"/>
    <property type="evidence" value="ECO:0007669"/>
    <property type="project" value="UniProtKB-SubCell"/>
</dbReference>